<evidence type="ECO:0000256" key="2">
    <source>
        <dbReference type="ARBA" id="ARBA00005371"/>
    </source>
</evidence>
<evidence type="ECO:0000256" key="3">
    <source>
        <dbReference type="ARBA" id="ARBA00022664"/>
    </source>
</evidence>
<organism evidence="8 9">
    <name type="scientific">Trichoderma cornu-damae</name>
    <dbReference type="NCBI Taxonomy" id="654480"/>
    <lineage>
        <taxon>Eukaryota</taxon>
        <taxon>Fungi</taxon>
        <taxon>Dikarya</taxon>
        <taxon>Ascomycota</taxon>
        <taxon>Pezizomycotina</taxon>
        <taxon>Sordariomycetes</taxon>
        <taxon>Hypocreomycetidae</taxon>
        <taxon>Hypocreales</taxon>
        <taxon>Hypocreaceae</taxon>
        <taxon>Trichoderma</taxon>
    </lineage>
</organism>
<dbReference type="GO" id="GO:0005634">
    <property type="term" value="C:nucleus"/>
    <property type="evidence" value="ECO:0007669"/>
    <property type="project" value="UniProtKB-SubCell"/>
</dbReference>
<evidence type="ECO:0000256" key="5">
    <source>
        <dbReference type="ARBA" id="ARBA00023242"/>
    </source>
</evidence>
<feature type="domain" description="Survival Motor Neuron Gemin2-binding" evidence="7">
    <location>
        <begin position="10"/>
        <end position="32"/>
    </location>
</feature>
<dbReference type="GO" id="GO:0006397">
    <property type="term" value="P:mRNA processing"/>
    <property type="evidence" value="ECO:0007669"/>
    <property type="project" value="UniProtKB-KW"/>
</dbReference>
<evidence type="ECO:0000256" key="4">
    <source>
        <dbReference type="ARBA" id="ARBA00023187"/>
    </source>
</evidence>
<feature type="region of interest" description="Disordered" evidence="6">
    <location>
        <begin position="92"/>
        <end position="111"/>
    </location>
</feature>
<evidence type="ECO:0000256" key="1">
    <source>
        <dbReference type="ARBA" id="ARBA00004123"/>
    </source>
</evidence>
<protein>
    <recommendedName>
        <fullName evidence="7">Survival Motor Neuron Gemin2-binding domain-containing protein</fullName>
    </recommendedName>
</protein>
<dbReference type="EMBL" id="JAIWOZ010000006">
    <property type="protein sequence ID" value="KAH6603950.1"/>
    <property type="molecule type" value="Genomic_DNA"/>
</dbReference>
<feature type="region of interest" description="Disordered" evidence="6">
    <location>
        <begin position="47"/>
        <end position="86"/>
    </location>
</feature>
<dbReference type="OrthoDB" id="197400at2759"/>
<evidence type="ECO:0000313" key="8">
    <source>
        <dbReference type="EMBL" id="KAH6603950.1"/>
    </source>
</evidence>
<keyword evidence="5" id="KW-0539">Nucleus</keyword>
<sequence length="159" mass="17835">MHIDESDPQHEEVWDDSLLIDSWNQALQEYKKYQKYHSIHAKGGSIRDLERVEAESSKADEARQVDKSDSLPLTGTLKSHNDLSGKAADEAYNVSAEQHGTQPGHGLSSVPNAFPSQAILGTVRDDNLKKLLMSWYYAGYYTGLFEGQQQAQQQPDRAE</sequence>
<comment type="similarity">
    <text evidence="2">Belongs to the SMN family.</text>
</comment>
<keyword evidence="4" id="KW-0508">mRNA splicing</keyword>
<evidence type="ECO:0000313" key="9">
    <source>
        <dbReference type="Proteomes" id="UP000827724"/>
    </source>
</evidence>
<dbReference type="InterPro" id="IPR049481">
    <property type="entry name" value="SMN_G2-BD"/>
</dbReference>
<keyword evidence="9" id="KW-1185">Reference proteome</keyword>
<comment type="caution">
    <text evidence="8">The sequence shown here is derived from an EMBL/GenBank/DDBJ whole genome shotgun (WGS) entry which is preliminary data.</text>
</comment>
<evidence type="ECO:0000259" key="7">
    <source>
        <dbReference type="Pfam" id="PF20636"/>
    </source>
</evidence>
<dbReference type="AlphaFoldDB" id="A0A9P8QEB8"/>
<reference evidence="8" key="1">
    <citation type="submission" date="2021-08" db="EMBL/GenBank/DDBJ databases">
        <title>Chromosome-Level Trichoderma cornu-damae using Hi-C Data.</title>
        <authorList>
            <person name="Kim C.S."/>
        </authorList>
    </citation>
    <scope>NUCLEOTIDE SEQUENCE</scope>
    <source>
        <strain evidence="8">KA19-0412C</strain>
    </source>
</reference>
<dbReference type="CDD" id="cd22851">
    <property type="entry name" value="SMN_N"/>
    <property type="match status" value="1"/>
</dbReference>
<keyword evidence="3" id="KW-0507">mRNA processing</keyword>
<name>A0A9P8QEB8_9HYPO</name>
<dbReference type="PANTHER" id="PTHR39267:SF1">
    <property type="entry name" value="SURVIVAL MOTOR NEURON PROTEIN"/>
    <property type="match status" value="1"/>
</dbReference>
<evidence type="ECO:0000256" key="6">
    <source>
        <dbReference type="SAM" id="MobiDB-lite"/>
    </source>
</evidence>
<accession>A0A9P8QEB8</accession>
<dbReference type="CDD" id="cd22852">
    <property type="entry name" value="SMN_C"/>
    <property type="match status" value="1"/>
</dbReference>
<dbReference type="InterPro" id="IPR040424">
    <property type="entry name" value="Smn1"/>
</dbReference>
<dbReference type="InterPro" id="IPR047313">
    <property type="entry name" value="SMN_C"/>
</dbReference>
<proteinExistence type="inferred from homology"/>
<dbReference type="Proteomes" id="UP000827724">
    <property type="component" value="Unassembled WGS sequence"/>
</dbReference>
<feature type="compositionally biased region" description="Basic and acidic residues" evidence="6">
    <location>
        <begin position="47"/>
        <end position="69"/>
    </location>
</feature>
<dbReference type="Pfam" id="PF20636">
    <property type="entry name" value="SMN_G2-BD"/>
    <property type="match status" value="1"/>
</dbReference>
<dbReference type="GO" id="GO:0008380">
    <property type="term" value="P:RNA splicing"/>
    <property type="evidence" value="ECO:0007669"/>
    <property type="project" value="UniProtKB-KW"/>
</dbReference>
<gene>
    <name evidence="8" type="ORF">Trco_007396</name>
</gene>
<dbReference type="PANTHER" id="PTHR39267">
    <property type="entry name" value="SURVIVAL MOTOR NEURON-LIKE PROTEIN 1"/>
    <property type="match status" value="1"/>
</dbReference>
<comment type="subcellular location">
    <subcellularLocation>
        <location evidence="1">Nucleus</location>
    </subcellularLocation>
</comment>